<evidence type="ECO:0000313" key="3">
    <source>
        <dbReference type="WBParaSite" id="GPUH_0001464601-mRNA-1"/>
    </source>
</evidence>
<accession>A0A183E0Y6</accession>
<dbReference type="OrthoDB" id="5855456at2759"/>
<sequence length="215" mass="24798">MGFRDTLIRYALRNDYVDAANVLEPLLTPDMHLEFALFKMRHIVGLRRYADYRTVCSLAKQCIGELATSSQEREMHAVQRTAAFIILDAVTKKSRAALLRAAMKERRVRRLQQKFDSRAEKLSAQMEEHLVDLRAKLFPPPKGLPLETWARSDTSEQVAFTRIIANRGLCEESFVDFFSVIVEKSPVMTVDSYRTCSDDVFTERDETLDRFVIID</sequence>
<dbReference type="AlphaFoldDB" id="A0A183E0Y6"/>
<organism evidence="3">
    <name type="scientific">Gongylonema pulchrum</name>
    <dbReference type="NCBI Taxonomy" id="637853"/>
    <lineage>
        <taxon>Eukaryota</taxon>
        <taxon>Metazoa</taxon>
        <taxon>Ecdysozoa</taxon>
        <taxon>Nematoda</taxon>
        <taxon>Chromadorea</taxon>
        <taxon>Rhabditida</taxon>
        <taxon>Spirurina</taxon>
        <taxon>Spiruromorpha</taxon>
        <taxon>Spiruroidea</taxon>
        <taxon>Gongylonematidae</taxon>
        <taxon>Gongylonema</taxon>
    </lineage>
</organism>
<protein>
    <submittedName>
        <fullName evidence="3">COP9 signalosome complex subunit 4</fullName>
    </submittedName>
</protein>
<dbReference type="Proteomes" id="UP000271098">
    <property type="component" value="Unassembled WGS sequence"/>
</dbReference>
<reference evidence="1 2" key="2">
    <citation type="submission" date="2018-11" db="EMBL/GenBank/DDBJ databases">
        <authorList>
            <consortium name="Pathogen Informatics"/>
        </authorList>
    </citation>
    <scope>NUCLEOTIDE SEQUENCE [LARGE SCALE GENOMIC DNA]</scope>
</reference>
<dbReference type="WBParaSite" id="GPUH_0001464601-mRNA-1">
    <property type="protein sequence ID" value="GPUH_0001464601-mRNA-1"/>
    <property type="gene ID" value="GPUH_0001464601"/>
</dbReference>
<reference evidence="3" key="1">
    <citation type="submission" date="2016-06" db="UniProtKB">
        <authorList>
            <consortium name="WormBaseParasite"/>
        </authorList>
    </citation>
    <scope>IDENTIFICATION</scope>
</reference>
<proteinExistence type="predicted"/>
<keyword evidence="2" id="KW-1185">Reference proteome</keyword>
<evidence type="ECO:0000313" key="1">
    <source>
        <dbReference type="EMBL" id="VDN24492.1"/>
    </source>
</evidence>
<evidence type="ECO:0000313" key="2">
    <source>
        <dbReference type="Proteomes" id="UP000271098"/>
    </source>
</evidence>
<name>A0A183E0Y6_9BILA</name>
<gene>
    <name evidence="1" type="ORF">GPUH_LOCUS14627</name>
</gene>
<dbReference type="EMBL" id="UYRT01081479">
    <property type="protein sequence ID" value="VDN24492.1"/>
    <property type="molecule type" value="Genomic_DNA"/>
</dbReference>